<comment type="caution">
    <text evidence="1">The sequence shown here is derived from an EMBL/GenBank/DDBJ whole genome shotgun (WGS) entry which is preliminary data.</text>
</comment>
<protein>
    <submittedName>
        <fullName evidence="1">Uncharacterized protein</fullName>
    </submittedName>
</protein>
<proteinExistence type="predicted"/>
<gene>
    <name evidence="1" type="ORF">E5347_03250</name>
</gene>
<dbReference type="OrthoDB" id="1755920at2"/>
<sequence length="137" mass="16081">MYIAFVNRVLDTEELKEKIEKNSEFKVLKDMSKGTKREDTFAYNLSIKIDVLNEIIKDDYDLNEINEDELFDEYISLAEELATDLEDILPEDAIIDMKAYKWDLSDNDIRLVLAGIHEDMKEGKLKDVMKRLLTQLE</sequence>
<name>A0A4S2DN90_9CLOT</name>
<keyword evidence="2" id="KW-1185">Reference proteome</keyword>
<accession>A0A4S2DN90</accession>
<dbReference type="EMBL" id="SRYR01000001">
    <property type="protein sequence ID" value="TGY43847.1"/>
    <property type="molecule type" value="Genomic_DNA"/>
</dbReference>
<dbReference type="AlphaFoldDB" id="A0A4S2DN90"/>
<organism evidence="1 2">
    <name type="scientific">Clostridium sartagoforme</name>
    <dbReference type="NCBI Taxonomy" id="84031"/>
    <lineage>
        <taxon>Bacteria</taxon>
        <taxon>Bacillati</taxon>
        <taxon>Bacillota</taxon>
        <taxon>Clostridia</taxon>
        <taxon>Eubacteriales</taxon>
        <taxon>Clostridiaceae</taxon>
        <taxon>Clostridium</taxon>
    </lineage>
</organism>
<evidence type="ECO:0000313" key="1">
    <source>
        <dbReference type="EMBL" id="TGY43847.1"/>
    </source>
</evidence>
<dbReference type="RefSeq" id="WP_136004600.1">
    <property type="nucleotide sequence ID" value="NZ_SRYR01000001.1"/>
</dbReference>
<evidence type="ECO:0000313" key="2">
    <source>
        <dbReference type="Proteomes" id="UP000306888"/>
    </source>
</evidence>
<reference evidence="1 2" key="1">
    <citation type="submission" date="2019-04" db="EMBL/GenBank/DDBJ databases">
        <title>Microbes associate with the intestines of laboratory mice.</title>
        <authorList>
            <person name="Navarre W."/>
            <person name="Wong E."/>
            <person name="Huang K."/>
            <person name="Tropini C."/>
            <person name="Ng K."/>
            <person name="Yu B."/>
        </authorList>
    </citation>
    <scope>NUCLEOTIDE SEQUENCE [LARGE SCALE GENOMIC DNA]</scope>
    <source>
        <strain evidence="1 2">NM50_B9-20</strain>
    </source>
</reference>
<dbReference type="Proteomes" id="UP000306888">
    <property type="component" value="Unassembled WGS sequence"/>
</dbReference>